<sequence>MLQLYNTLTNQKEKFEPLNPGKVTMYVCGPTVYNYIHIGNARSAVAFDTIRRYLEYRGFEVNYVSNFTDVDDKIIKASQEMNLSVKEITEKFINAFYEDTSALNVKKATLNPRVMDNMDDIIKFIEVLVQKGYAYESAGDVYYKTRKFKDYGKLSGQLIDDLEQGASSRVDDIDQDKKQDPLDFALWKKVKQGEISWNSPWGQGRPGWHIECSVMSTKYLGDTIDIHAGGQDLEFPHHENEIAQSEAKTGKKFARYWLHNGFVTIGEEDQKMSKSLGNFVTVHDLLKKVNPQVIRFFMSTTQYRRPIRYSSANLNEAKVNLNKLQTAYENLSYRLKDSVEGNDKEVEANFANLEKNFVKVMDDDFNVQNGISVVYEMAKQLNVYSEKEKVYTDTINNLINTYKKVVEIFGISFSEEKELLDDTIEQLIQERNEARKNKNFKRSDEIRDLLKEQGIILEDTAQGTRWKRND</sequence>
<dbReference type="HAMAP" id="MF_00041">
    <property type="entry name" value="Cys_tRNA_synth"/>
    <property type="match status" value="1"/>
</dbReference>
<dbReference type="GO" id="GO:0005524">
    <property type="term" value="F:ATP binding"/>
    <property type="evidence" value="ECO:0007669"/>
    <property type="project" value="UniProtKB-UniRule"/>
</dbReference>
<dbReference type="Gene3D" id="3.40.50.620">
    <property type="entry name" value="HUPs"/>
    <property type="match status" value="1"/>
</dbReference>
<dbReference type="InterPro" id="IPR015803">
    <property type="entry name" value="Cys-tRNA-ligase"/>
</dbReference>
<organism evidence="16 17">
    <name type="scientific">Ligilactobacillus salivarius</name>
    <dbReference type="NCBI Taxonomy" id="1624"/>
    <lineage>
        <taxon>Bacteria</taxon>
        <taxon>Bacillati</taxon>
        <taxon>Bacillota</taxon>
        <taxon>Bacilli</taxon>
        <taxon>Lactobacillales</taxon>
        <taxon>Lactobacillaceae</taxon>
        <taxon>Ligilactobacillus</taxon>
    </lineage>
</organism>
<dbReference type="Pfam" id="PF23493">
    <property type="entry name" value="CysS_C"/>
    <property type="match status" value="1"/>
</dbReference>
<feature type="binding site" evidence="13">
    <location>
        <position position="237"/>
    </location>
    <ligand>
        <name>Zn(2+)</name>
        <dbReference type="ChEBI" id="CHEBI:29105"/>
    </ligand>
</feature>
<keyword evidence="7 13" id="KW-0547">Nucleotide-binding</keyword>
<feature type="short sequence motif" description="'HIGH' region" evidence="13">
    <location>
        <begin position="30"/>
        <end position="40"/>
    </location>
</feature>
<dbReference type="EC" id="6.1.1.16" evidence="13"/>
<evidence type="ECO:0000256" key="9">
    <source>
        <dbReference type="ARBA" id="ARBA00022840"/>
    </source>
</evidence>
<proteinExistence type="inferred from homology"/>
<reference evidence="16 17" key="1">
    <citation type="submission" date="2017-03" db="EMBL/GenBank/DDBJ databases">
        <title>Phylogenomics and comparative genomics of Lactobacillus salivarius, a mammalian gut commensal.</title>
        <authorList>
            <person name="Harris H.M."/>
        </authorList>
    </citation>
    <scope>NUCLEOTIDE SEQUENCE [LARGE SCALE GENOMIC DNA]</scope>
    <source>
        <strain evidence="16 17">JCM 1047</strain>
    </source>
</reference>
<dbReference type="Pfam" id="PF09190">
    <property type="entry name" value="DALR_2"/>
    <property type="match status" value="1"/>
</dbReference>
<dbReference type="GO" id="GO:0008270">
    <property type="term" value="F:zinc ion binding"/>
    <property type="evidence" value="ECO:0007669"/>
    <property type="project" value="UniProtKB-UniRule"/>
</dbReference>
<dbReference type="InterPro" id="IPR024909">
    <property type="entry name" value="Cys-tRNA/MSH_ligase"/>
</dbReference>
<evidence type="ECO:0000256" key="5">
    <source>
        <dbReference type="ARBA" id="ARBA00022598"/>
    </source>
</evidence>
<protein>
    <recommendedName>
        <fullName evidence="13">Cysteine--tRNA ligase</fullName>
        <ecNumber evidence="13">6.1.1.16</ecNumber>
    </recommendedName>
    <alternativeName>
        <fullName evidence="13">Cysteinyl-tRNA synthetase</fullName>
        <shortName evidence="13">CysRS</shortName>
    </alternativeName>
</protein>
<dbReference type="Pfam" id="PF01406">
    <property type="entry name" value="tRNA-synt_1e"/>
    <property type="match status" value="1"/>
</dbReference>
<feature type="short sequence motif" description="'KMSKS' region" evidence="13">
    <location>
        <begin position="271"/>
        <end position="275"/>
    </location>
</feature>
<dbReference type="PANTHER" id="PTHR10890:SF3">
    <property type="entry name" value="CYSTEINE--TRNA LIGASE, CYTOPLASMIC"/>
    <property type="match status" value="1"/>
</dbReference>
<evidence type="ECO:0000313" key="17">
    <source>
        <dbReference type="Proteomes" id="UP000192575"/>
    </source>
</evidence>
<dbReference type="InterPro" id="IPR009080">
    <property type="entry name" value="tRNAsynth_Ia_anticodon-bd"/>
</dbReference>
<keyword evidence="8 13" id="KW-0862">Zinc</keyword>
<dbReference type="NCBIfam" id="TIGR00435">
    <property type="entry name" value="cysS"/>
    <property type="match status" value="1"/>
</dbReference>
<evidence type="ECO:0000256" key="1">
    <source>
        <dbReference type="ARBA" id="ARBA00004496"/>
    </source>
</evidence>
<evidence type="ECO:0000256" key="4">
    <source>
        <dbReference type="ARBA" id="ARBA00022490"/>
    </source>
</evidence>
<evidence type="ECO:0000256" key="2">
    <source>
        <dbReference type="ARBA" id="ARBA00005594"/>
    </source>
</evidence>
<feature type="domain" description="Cysteinyl-tRNA synthetase class Ia DALR" evidence="15">
    <location>
        <begin position="356"/>
        <end position="420"/>
    </location>
</feature>
<comment type="subcellular location">
    <subcellularLocation>
        <location evidence="1 13">Cytoplasm</location>
    </subcellularLocation>
</comment>
<dbReference type="InterPro" id="IPR014729">
    <property type="entry name" value="Rossmann-like_a/b/a_fold"/>
</dbReference>
<comment type="caution">
    <text evidence="16">The sequence shown here is derived from an EMBL/GenBank/DDBJ whole genome shotgun (WGS) entry which is preliminary data.</text>
</comment>
<evidence type="ECO:0000256" key="6">
    <source>
        <dbReference type="ARBA" id="ARBA00022723"/>
    </source>
</evidence>
<evidence type="ECO:0000256" key="8">
    <source>
        <dbReference type="ARBA" id="ARBA00022833"/>
    </source>
</evidence>
<evidence type="ECO:0000259" key="15">
    <source>
        <dbReference type="SMART" id="SM00840"/>
    </source>
</evidence>
<dbReference type="SMART" id="SM00840">
    <property type="entry name" value="DALR_2"/>
    <property type="match status" value="1"/>
</dbReference>
<keyword evidence="11 13" id="KW-0030">Aminoacyl-tRNA synthetase</keyword>
<dbReference type="SUPFAM" id="SSF52374">
    <property type="entry name" value="Nucleotidylyl transferase"/>
    <property type="match status" value="1"/>
</dbReference>
<feature type="binding site" evidence="13">
    <location>
        <position position="212"/>
    </location>
    <ligand>
        <name>Zn(2+)</name>
        <dbReference type="ChEBI" id="CHEBI:29105"/>
    </ligand>
</feature>
<dbReference type="CDD" id="cd00672">
    <property type="entry name" value="CysRS_core"/>
    <property type="match status" value="1"/>
</dbReference>
<evidence type="ECO:0000256" key="11">
    <source>
        <dbReference type="ARBA" id="ARBA00023146"/>
    </source>
</evidence>
<feature type="binding site" evidence="13">
    <location>
        <position position="274"/>
    </location>
    <ligand>
        <name>ATP</name>
        <dbReference type="ChEBI" id="CHEBI:30616"/>
    </ligand>
</feature>
<dbReference type="PANTHER" id="PTHR10890">
    <property type="entry name" value="CYSTEINYL-TRNA SYNTHETASE"/>
    <property type="match status" value="1"/>
</dbReference>
<comment type="cofactor">
    <cofactor evidence="13">
        <name>Zn(2+)</name>
        <dbReference type="ChEBI" id="CHEBI:29105"/>
    </cofactor>
    <text evidence="13">Binds 1 zinc ion per subunit.</text>
</comment>
<accession>A0A1V9RAI5</accession>
<dbReference type="GO" id="GO:0005829">
    <property type="term" value="C:cytosol"/>
    <property type="evidence" value="ECO:0007669"/>
    <property type="project" value="TreeGrafter"/>
</dbReference>
<keyword evidence="9 13" id="KW-0067">ATP-binding</keyword>
<dbReference type="RefSeq" id="WP_081534853.1">
    <property type="nucleotide sequence ID" value="NZ_NBEF01000019.1"/>
</dbReference>
<keyword evidence="4 13" id="KW-0963">Cytoplasm</keyword>
<dbReference type="GO" id="GO:0006423">
    <property type="term" value="P:cysteinyl-tRNA aminoacylation"/>
    <property type="evidence" value="ECO:0007669"/>
    <property type="project" value="UniProtKB-UniRule"/>
</dbReference>
<comment type="subunit">
    <text evidence="3 13">Monomer.</text>
</comment>
<dbReference type="InterPro" id="IPR032678">
    <property type="entry name" value="tRNA-synt_1_cat_dom"/>
</dbReference>
<feature type="binding site" evidence="13">
    <location>
        <position position="241"/>
    </location>
    <ligand>
        <name>Zn(2+)</name>
        <dbReference type="ChEBI" id="CHEBI:29105"/>
    </ligand>
</feature>
<dbReference type="GO" id="GO:0004817">
    <property type="term" value="F:cysteine-tRNA ligase activity"/>
    <property type="evidence" value="ECO:0007669"/>
    <property type="project" value="UniProtKB-UniRule"/>
</dbReference>
<comment type="catalytic activity">
    <reaction evidence="12 13">
        <text>tRNA(Cys) + L-cysteine + ATP = L-cysteinyl-tRNA(Cys) + AMP + diphosphate</text>
        <dbReference type="Rhea" id="RHEA:17773"/>
        <dbReference type="Rhea" id="RHEA-COMP:9661"/>
        <dbReference type="Rhea" id="RHEA-COMP:9679"/>
        <dbReference type="ChEBI" id="CHEBI:30616"/>
        <dbReference type="ChEBI" id="CHEBI:33019"/>
        <dbReference type="ChEBI" id="CHEBI:35235"/>
        <dbReference type="ChEBI" id="CHEBI:78442"/>
        <dbReference type="ChEBI" id="CHEBI:78517"/>
        <dbReference type="ChEBI" id="CHEBI:456215"/>
        <dbReference type="EC" id="6.1.1.16"/>
    </reaction>
</comment>
<dbReference type="InterPro" id="IPR056411">
    <property type="entry name" value="CysS_C"/>
</dbReference>
<keyword evidence="10 13" id="KW-0648">Protein biosynthesis</keyword>
<comment type="similarity">
    <text evidence="2 13">Belongs to the class-I aminoacyl-tRNA synthetase family.</text>
</comment>
<feature type="coiled-coil region" evidence="14">
    <location>
        <begin position="314"/>
        <end position="356"/>
    </location>
</feature>
<evidence type="ECO:0000256" key="14">
    <source>
        <dbReference type="SAM" id="Coils"/>
    </source>
</evidence>
<dbReference type="PRINTS" id="PR00983">
    <property type="entry name" value="TRNASYNTHCYS"/>
</dbReference>
<evidence type="ECO:0000256" key="7">
    <source>
        <dbReference type="ARBA" id="ARBA00022741"/>
    </source>
</evidence>
<dbReference type="InterPro" id="IPR015273">
    <property type="entry name" value="Cys-tRNA-synt_Ia_DALR"/>
</dbReference>
<dbReference type="AlphaFoldDB" id="A0A1V9RAI5"/>
<feature type="coiled-coil region" evidence="14">
    <location>
        <begin position="417"/>
        <end position="444"/>
    </location>
</feature>
<gene>
    <name evidence="13" type="primary">cysS</name>
    <name evidence="16" type="ORF">B6U56_06630</name>
</gene>
<name>A0A1V9RAI5_9LACO</name>
<evidence type="ECO:0000256" key="3">
    <source>
        <dbReference type="ARBA" id="ARBA00011245"/>
    </source>
</evidence>
<evidence type="ECO:0000256" key="12">
    <source>
        <dbReference type="ARBA" id="ARBA00047398"/>
    </source>
</evidence>
<evidence type="ECO:0000256" key="13">
    <source>
        <dbReference type="HAMAP-Rule" id="MF_00041"/>
    </source>
</evidence>
<feature type="binding site" evidence="13">
    <location>
        <position position="28"/>
    </location>
    <ligand>
        <name>Zn(2+)</name>
        <dbReference type="ChEBI" id="CHEBI:29105"/>
    </ligand>
</feature>
<dbReference type="SUPFAM" id="SSF47323">
    <property type="entry name" value="Anticodon-binding domain of a subclass of class I aminoacyl-tRNA synthetases"/>
    <property type="match status" value="1"/>
</dbReference>
<dbReference type="EMBL" id="NBEF01000019">
    <property type="protein sequence ID" value="OQQ90120.1"/>
    <property type="molecule type" value="Genomic_DNA"/>
</dbReference>
<evidence type="ECO:0000313" key="16">
    <source>
        <dbReference type="EMBL" id="OQQ90120.1"/>
    </source>
</evidence>
<evidence type="ECO:0000256" key="10">
    <source>
        <dbReference type="ARBA" id="ARBA00022917"/>
    </source>
</evidence>
<keyword evidence="5 13" id="KW-0436">Ligase</keyword>
<dbReference type="Proteomes" id="UP000192575">
    <property type="component" value="Unassembled WGS sequence"/>
</dbReference>
<dbReference type="FunFam" id="3.40.50.620:FF:000009">
    <property type="entry name" value="Cysteine--tRNA ligase"/>
    <property type="match status" value="1"/>
</dbReference>
<keyword evidence="14" id="KW-0175">Coiled coil</keyword>
<dbReference type="Gene3D" id="1.20.120.1910">
    <property type="entry name" value="Cysteine-tRNA ligase, C-terminal anti-codon recognition domain"/>
    <property type="match status" value="1"/>
</dbReference>
<keyword evidence="6 13" id="KW-0479">Metal-binding</keyword>